<dbReference type="InterPro" id="IPR013328">
    <property type="entry name" value="6PGD_dom2"/>
</dbReference>
<keyword evidence="3" id="KW-0520">NAD</keyword>
<dbReference type="PANTHER" id="PTHR43580:SF2">
    <property type="entry name" value="CYTOKINE-LIKE NUCLEAR FACTOR N-PAC"/>
    <property type="match status" value="1"/>
</dbReference>
<organism evidence="6 7">
    <name type="scientific">Herbiconiux aconitum</name>
    <dbReference type="NCBI Taxonomy" id="2970913"/>
    <lineage>
        <taxon>Bacteria</taxon>
        <taxon>Bacillati</taxon>
        <taxon>Actinomycetota</taxon>
        <taxon>Actinomycetes</taxon>
        <taxon>Micrococcales</taxon>
        <taxon>Microbacteriaceae</taxon>
        <taxon>Herbiconiux</taxon>
    </lineage>
</organism>
<evidence type="ECO:0000256" key="2">
    <source>
        <dbReference type="ARBA" id="ARBA00023002"/>
    </source>
</evidence>
<evidence type="ECO:0000259" key="4">
    <source>
        <dbReference type="Pfam" id="PF03446"/>
    </source>
</evidence>
<accession>A0ABT2GLN5</accession>
<dbReference type="InterPro" id="IPR051265">
    <property type="entry name" value="HIBADH-related_NP60_sf"/>
</dbReference>
<dbReference type="InterPro" id="IPR029154">
    <property type="entry name" value="HIBADH-like_NADP-bd"/>
</dbReference>
<dbReference type="Gene3D" id="1.10.1040.10">
    <property type="entry name" value="N-(1-d-carboxylethyl)-l-norvaline Dehydrogenase, domain 2"/>
    <property type="match status" value="1"/>
</dbReference>
<dbReference type="InterPro" id="IPR006115">
    <property type="entry name" value="6PGDH_NADP-bd"/>
</dbReference>
<proteinExistence type="inferred from homology"/>
<evidence type="ECO:0000256" key="1">
    <source>
        <dbReference type="ARBA" id="ARBA00009080"/>
    </source>
</evidence>
<dbReference type="EMBL" id="JANLCM010000001">
    <property type="protein sequence ID" value="MCS5717140.1"/>
    <property type="molecule type" value="Genomic_DNA"/>
</dbReference>
<sequence>MTDGPGPTGSPIGFVGLGSMGSAIAGHLIDEGYELVVWNRSESAADEHVARGAVRAASLAEVLATGTVFSILSNESVVFDLFDGDALSAAPEGTVHVDMATIGVSAATRLAELHERNGVGYVAAPVLGRPPVAAAGQLTVLAAGDPVLVERVRPVLETIGRRVWDFGTDPSAANAVKIGANYLIIHALQALAEAITMLEKRDIDTQRFVELMSDSLFPGVVYSGYGKAIATSSYSPPGFTTELGFKDLMLALDAAHSTGVSFPSENALRSVFESALSAGQENLDWASIAEVTRRRSL</sequence>
<dbReference type="SUPFAM" id="SSF51735">
    <property type="entry name" value="NAD(P)-binding Rossmann-fold domains"/>
    <property type="match status" value="1"/>
</dbReference>
<dbReference type="PANTHER" id="PTHR43580">
    <property type="entry name" value="OXIDOREDUCTASE GLYR1-RELATED"/>
    <property type="match status" value="1"/>
</dbReference>
<dbReference type="Gene3D" id="3.40.50.720">
    <property type="entry name" value="NAD(P)-binding Rossmann-like Domain"/>
    <property type="match status" value="1"/>
</dbReference>
<dbReference type="SUPFAM" id="SSF48179">
    <property type="entry name" value="6-phosphogluconate dehydrogenase C-terminal domain-like"/>
    <property type="match status" value="1"/>
</dbReference>
<dbReference type="InterPro" id="IPR036291">
    <property type="entry name" value="NAD(P)-bd_dom_sf"/>
</dbReference>
<feature type="domain" description="3-hydroxyisobutyrate dehydrogenase-like NAD-binding" evidence="5">
    <location>
        <begin position="172"/>
        <end position="290"/>
    </location>
</feature>
<dbReference type="RefSeq" id="WP_259505138.1">
    <property type="nucleotide sequence ID" value="NZ_JANLCM010000001.1"/>
</dbReference>
<dbReference type="Proteomes" id="UP001165584">
    <property type="component" value="Unassembled WGS sequence"/>
</dbReference>
<evidence type="ECO:0000313" key="7">
    <source>
        <dbReference type="Proteomes" id="UP001165584"/>
    </source>
</evidence>
<dbReference type="InterPro" id="IPR008927">
    <property type="entry name" value="6-PGluconate_DH-like_C_sf"/>
</dbReference>
<reference evidence="6" key="1">
    <citation type="submission" date="2022-08" db="EMBL/GenBank/DDBJ databases">
        <authorList>
            <person name="Deng Y."/>
            <person name="Han X.-F."/>
            <person name="Zhang Y.-Q."/>
        </authorList>
    </citation>
    <scope>NUCLEOTIDE SEQUENCE</scope>
    <source>
        <strain evidence="6">CPCC 205763</strain>
    </source>
</reference>
<comment type="caution">
    <text evidence="6">The sequence shown here is derived from an EMBL/GenBank/DDBJ whole genome shotgun (WGS) entry which is preliminary data.</text>
</comment>
<evidence type="ECO:0000256" key="3">
    <source>
        <dbReference type="ARBA" id="ARBA00023027"/>
    </source>
</evidence>
<comment type="similarity">
    <text evidence="1">Belongs to the HIBADH-related family.</text>
</comment>
<keyword evidence="7" id="KW-1185">Reference proteome</keyword>
<feature type="domain" description="6-phosphogluconate dehydrogenase NADP-binding" evidence="4">
    <location>
        <begin position="12"/>
        <end position="163"/>
    </location>
</feature>
<dbReference type="Pfam" id="PF03446">
    <property type="entry name" value="NAD_binding_2"/>
    <property type="match status" value="1"/>
</dbReference>
<dbReference type="PIRSF" id="PIRSF000103">
    <property type="entry name" value="HIBADH"/>
    <property type="match status" value="1"/>
</dbReference>
<keyword evidence="2" id="KW-0560">Oxidoreductase</keyword>
<dbReference type="InterPro" id="IPR015815">
    <property type="entry name" value="HIBADH-related"/>
</dbReference>
<name>A0ABT2GLN5_9MICO</name>
<gene>
    <name evidence="6" type="ORF">N1027_03215</name>
</gene>
<protein>
    <submittedName>
        <fullName evidence="6">NAD(P)-dependent oxidoreductase</fullName>
    </submittedName>
</protein>
<dbReference type="Pfam" id="PF14833">
    <property type="entry name" value="NAD_binding_11"/>
    <property type="match status" value="1"/>
</dbReference>
<evidence type="ECO:0000259" key="5">
    <source>
        <dbReference type="Pfam" id="PF14833"/>
    </source>
</evidence>
<evidence type="ECO:0000313" key="6">
    <source>
        <dbReference type="EMBL" id="MCS5717140.1"/>
    </source>
</evidence>